<keyword evidence="5" id="KW-0328">Glycosyltransferase</keyword>
<dbReference type="AlphaFoldDB" id="A0A6A6C5P9"/>
<evidence type="ECO:0000313" key="15">
    <source>
        <dbReference type="Proteomes" id="UP000799537"/>
    </source>
</evidence>
<dbReference type="Pfam" id="PF02434">
    <property type="entry name" value="Fringe"/>
    <property type="match status" value="1"/>
</dbReference>
<feature type="region of interest" description="Disordered" evidence="12">
    <location>
        <begin position="1"/>
        <end position="26"/>
    </location>
</feature>
<dbReference type="GeneID" id="54571776"/>
<keyword evidence="11" id="KW-0472">Membrane</keyword>
<dbReference type="Gene3D" id="3.50.4.10">
    <property type="entry name" value="Hepatocyte Growth Factor"/>
    <property type="match status" value="1"/>
</dbReference>
<dbReference type="EC" id="2.4.1.122" evidence="4"/>
<gene>
    <name evidence="14" type="ORF">M409DRAFT_69939</name>
</gene>
<dbReference type="Proteomes" id="UP000799537">
    <property type="component" value="Unassembled WGS sequence"/>
</dbReference>
<dbReference type="PANTHER" id="PTHR23033">
    <property type="entry name" value="BETA1,3-GALACTOSYLTRANSFERASE"/>
    <property type="match status" value="1"/>
</dbReference>
<reference evidence="14" key="1">
    <citation type="journal article" date="2020" name="Stud. Mycol.">
        <title>101 Dothideomycetes genomes: a test case for predicting lifestyles and emergence of pathogens.</title>
        <authorList>
            <person name="Haridas S."/>
            <person name="Albert R."/>
            <person name="Binder M."/>
            <person name="Bloem J."/>
            <person name="Labutti K."/>
            <person name="Salamov A."/>
            <person name="Andreopoulos B."/>
            <person name="Baker S."/>
            <person name="Barry K."/>
            <person name="Bills G."/>
            <person name="Bluhm B."/>
            <person name="Cannon C."/>
            <person name="Castanera R."/>
            <person name="Culley D."/>
            <person name="Daum C."/>
            <person name="Ezra D."/>
            <person name="Gonzalez J."/>
            <person name="Henrissat B."/>
            <person name="Kuo A."/>
            <person name="Liang C."/>
            <person name="Lipzen A."/>
            <person name="Lutzoni F."/>
            <person name="Magnuson J."/>
            <person name="Mondo S."/>
            <person name="Nolan M."/>
            <person name="Ohm R."/>
            <person name="Pangilinan J."/>
            <person name="Park H.-J."/>
            <person name="Ramirez L."/>
            <person name="Alfaro M."/>
            <person name="Sun H."/>
            <person name="Tritt A."/>
            <person name="Yoshinaga Y."/>
            <person name="Zwiers L.-H."/>
            <person name="Turgeon B."/>
            <person name="Goodwin S."/>
            <person name="Spatafora J."/>
            <person name="Crous P."/>
            <person name="Grigoriev I."/>
        </authorList>
    </citation>
    <scope>NUCLEOTIDE SEQUENCE</scope>
    <source>
        <strain evidence="14">ATCC 36951</strain>
    </source>
</reference>
<evidence type="ECO:0000256" key="1">
    <source>
        <dbReference type="ARBA" id="ARBA00004606"/>
    </source>
</evidence>
<sequence>MPAQCDHSARSLPRRKTPQPPLPCSQLPGANDTVVVLKTSAAEIEARLPIHLSTTLLCYPHAIIFSDYAENFEGYPVYDALASVDRRIKDHHPDFELWRRLQRDGPDGLEDEELWDAETTTRGVDKWKYLPMLAEAFAKFPGKKWFVLLETGTFVLWGEVLRFLGRWDSERMWYFGDEGVEGEVVFARKGAGVVLSWAAVRALVELYAETRAAWEAYTEMQTAGDVVLAQALSEVGVEVTPAWPVFQSQRLADVQYDQVSEGRRLWCSPTVSYGGVEKGNVEELWKFEQGWMKENPDQPLLHQHIFTSFILPRLVMRSGRVDDWDNLSNDSPTPAANIDECRGMCVEDEKCVQYSFTNGRCRLSRTPRMGEFKRGVESRWLLARVKRWGEEMGDYSEVQGCLTDDVYS</sequence>
<evidence type="ECO:0000256" key="2">
    <source>
        <dbReference type="ARBA" id="ARBA00004922"/>
    </source>
</evidence>
<dbReference type="Gene3D" id="3.90.550.50">
    <property type="match status" value="1"/>
</dbReference>
<feature type="domain" description="Fringe-like glycosyltransferase" evidence="13">
    <location>
        <begin position="141"/>
        <end position="284"/>
    </location>
</feature>
<proteinExistence type="inferred from homology"/>
<comment type="similarity">
    <text evidence="3">Belongs to the glycosyltransferase 31 family. Beta3-Gal-T subfamily.</text>
</comment>
<evidence type="ECO:0000256" key="5">
    <source>
        <dbReference type="ARBA" id="ARBA00022676"/>
    </source>
</evidence>
<evidence type="ECO:0000256" key="3">
    <source>
        <dbReference type="ARBA" id="ARBA00006462"/>
    </source>
</evidence>
<evidence type="ECO:0000256" key="7">
    <source>
        <dbReference type="ARBA" id="ARBA00022692"/>
    </source>
</evidence>
<keyword evidence="7" id="KW-0812">Transmembrane</keyword>
<keyword evidence="8" id="KW-0547">Nucleotide-binding</keyword>
<evidence type="ECO:0000256" key="9">
    <source>
        <dbReference type="ARBA" id="ARBA00022968"/>
    </source>
</evidence>
<evidence type="ECO:0000259" key="13">
    <source>
        <dbReference type="Pfam" id="PF02434"/>
    </source>
</evidence>
<comment type="subcellular location">
    <subcellularLocation>
        <location evidence="1">Membrane</location>
        <topology evidence="1">Single-pass type II membrane protein</topology>
    </subcellularLocation>
</comment>
<keyword evidence="15" id="KW-1185">Reference proteome</keyword>
<evidence type="ECO:0000256" key="4">
    <source>
        <dbReference type="ARBA" id="ARBA00012557"/>
    </source>
</evidence>
<dbReference type="RefSeq" id="XP_033661958.1">
    <property type="nucleotide sequence ID" value="XM_033818504.1"/>
</dbReference>
<evidence type="ECO:0000256" key="10">
    <source>
        <dbReference type="ARBA" id="ARBA00022989"/>
    </source>
</evidence>
<dbReference type="GO" id="GO:0016020">
    <property type="term" value="C:membrane"/>
    <property type="evidence" value="ECO:0007669"/>
    <property type="project" value="UniProtKB-SubCell"/>
</dbReference>
<evidence type="ECO:0000256" key="6">
    <source>
        <dbReference type="ARBA" id="ARBA00022679"/>
    </source>
</evidence>
<keyword evidence="10" id="KW-1133">Transmembrane helix</keyword>
<dbReference type="InterPro" id="IPR026050">
    <property type="entry name" value="C1GALT1/C1GALT1_chp1"/>
</dbReference>
<keyword evidence="9" id="KW-0735">Signal-anchor</keyword>
<dbReference type="InterPro" id="IPR003378">
    <property type="entry name" value="Fringe-like_glycosylTrfase"/>
</dbReference>
<keyword evidence="6 14" id="KW-0808">Transferase</keyword>
<name>A0A6A6C5P9_ZASCE</name>
<evidence type="ECO:0000256" key="12">
    <source>
        <dbReference type="SAM" id="MobiDB-lite"/>
    </source>
</evidence>
<organism evidence="14 15">
    <name type="scientific">Zasmidium cellare ATCC 36951</name>
    <dbReference type="NCBI Taxonomy" id="1080233"/>
    <lineage>
        <taxon>Eukaryota</taxon>
        <taxon>Fungi</taxon>
        <taxon>Dikarya</taxon>
        <taxon>Ascomycota</taxon>
        <taxon>Pezizomycotina</taxon>
        <taxon>Dothideomycetes</taxon>
        <taxon>Dothideomycetidae</taxon>
        <taxon>Mycosphaerellales</taxon>
        <taxon>Mycosphaerellaceae</taxon>
        <taxon>Zasmidium</taxon>
    </lineage>
</organism>
<dbReference type="GO" id="GO:0000166">
    <property type="term" value="F:nucleotide binding"/>
    <property type="evidence" value="ECO:0007669"/>
    <property type="project" value="UniProtKB-KW"/>
</dbReference>
<dbReference type="OrthoDB" id="414175at2759"/>
<protein>
    <recommendedName>
        <fullName evidence="4">N-acetylgalactosaminide beta-1,3-galactosyltransferase</fullName>
        <ecNumber evidence="4">2.4.1.122</ecNumber>
    </recommendedName>
</protein>
<dbReference type="PANTHER" id="PTHR23033:SF47">
    <property type="entry name" value="APPLE DOMAIN-CONTAINING PROTEIN-RELATED"/>
    <property type="match status" value="1"/>
</dbReference>
<comment type="pathway">
    <text evidence="2">Protein modification; protein glycosylation.</text>
</comment>
<evidence type="ECO:0000313" key="14">
    <source>
        <dbReference type="EMBL" id="KAF2161069.1"/>
    </source>
</evidence>
<evidence type="ECO:0000256" key="11">
    <source>
        <dbReference type="ARBA" id="ARBA00023136"/>
    </source>
</evidence>
<evidence type="ECO:0000256" key="8">
    <source>
        <dbReference type="ARBA" id="ARBA00022741"/>
    </source>
</evidence>
<accession>A0A6A6C5P9</accession>
<dbReference type="GO" id="GO:0016263">
    <property type="term" value="F:glycoprotein-N-acetylgalactosamine 3-beta-galactosyltransferase activity"/>
    <property type="evidence" value="ECO:0007669"/>
    <property type="project" value="UniProtKB-EC"/>
</dbReference>
<dbReference type="EMBL" id="ML993621">
    <property type="protein sequence ID" value="KAF2161069.1"/>
    <property type="molecule type" value="Genomic_DNA"/>
</dbReference>